<dbReference type="EMBL" id="UINC01062897">
    <property type="protein sequence ID" value="SVB89954.1"/>
    <property type="molecule type" value="Genomic_DNA"/>
</dbReference>
<evidence type="ECO:0000313" key="1">
    <source>
        <dbReference type="EMBL" id="SVB89954.1"/>
    </source>
</evidence>
<gene>
    <name evidence="1" type="ORF">METZ01_LOCUS242808</name>
</gene>
<organism evidence="1">
    <name type="scientific">marine metagenome</name>
    <dbReference type="NCBI Taxonomy" id="408172"/>
    <lineage>
        <taxon>unclassified sequences</taxon>
        <taxon>metagenomes</taxon>
        <taxon>ecological metagenomes</taxon>
    </lineage>
</organism>
<sequence length="39" mass="4332">MTFGIIALGLAVGVREELKELKKRLEDSGVLREEAESED</sequence>
<reference evidence="1" key="1">
    <citation type="submission" date="2018-05" db="EMBL/GenBank/DDBJ databases">
        <authorList>
            <person name="Lanie J.A."/>
            <person name="Ng W.-L."/>
            <person name="Kazmierczak K.M."/>
            <person name="Andrzejewski T.M."/>
            <person name="Davidsen T.M."/>
            <person name="Wayne K.J."/>
            <person name="Tettelin H."/>
            <person name="Glass J.I."/>
            <person name="Rusch D."/>
            <person name="Podicherti R."/>
            <person name="Tsui H.-C.T."/>
            <person name="Winkler M.E."/>
        </authorList>
    </citation>
    <scope>NUCLEOTIDE SEQUENCE</scope>
</reference>
<name>A0A382HRC8_9ZZZZ</name>
<proteinExistence type="predicted"/>
<dbReference type="AlphaFoldDB" id="A0A382HRC8"/>
<accession>A0A382HRC8</accession>
<protein>
    <submittedName>
        <fullName evidence="1">Uncharacterized protein</fullName>
    </submittedName>
</protein>